<feature type="signal peptide" evidence="1">
    <location>
        <begin position="1"/>
        <end position="18"/>
    </location>
</feature>
<keyword evidence="1" id="KW-0732">Signal</keyword>
<accession>A0A0D8XLE8</accession>
<dbReference type="Proteomes" id="UP000053766">
    <property type="component" value="Unassembled WGS sequence"/>
</dbReference>
<dbReference type="OrthoDB" id="3349449at2759"/>
<organism evidence="2 3">
    <name type="scientific">Dictyocaulus viviparus</name>
    <name type="common">Bovine lungworm</name>
    <dbReference type="NCBI Taxonomy" id="29172"/>
    <lineage>
        <taxon>Eukaryota</taxon>
        <taxon>Metazoa</taxon>
        <taxon>Ecdysozoa</taxon>
        <taxon>Nematoda</taxon>
        <taxon>Chromadorea</taxon>
        <taxon>Rhabditida</taxon>
        <taxon>Rhabditina</taxon>
        <taxon>Rhabditomorpha</taxon>
        <taxon>Strongyloidea</taxon>
        <taxon>Metastrongylidae</taxon>
        <taxon>Dictyocaulus</taxon>
    </lineage>
</organism>
<evidence type="ECO:0000313" key="2">
    <source>
        <dbReference type="EMBL" id="KJH44624.1"/>
    </source>
</evidence>
<name>A0A0D8XLE8_DICVI</name>
<sequence>MTFCVFFIKITLIHSCVGPYPATQLERTPLLHRPMSITDSVTAELGRRLERESEEHRFSSDDDEANTGYLICSYSSFPLKILFDLADSLLVMID</sequence>
<evidence type="ECO:0000313" key="3">
    <source>
        <dbReference type="Proteomes" id="UP000053766"/>
    </source>
</evidence>
<dbReference type="EMBL" id="KN716459">
    <property type="protein sequence ID" value="KJH44624.1"/>
    <property type="molecule type" value="Genomic_DNA"/>
</dbReference>
<feature type="chain" id="PRO_5002335771" evidence="1">
    <location>
        <begin position="19"/>
        <end position="94"/>
    </location>
</feature>
<dbReference type="AlphaFoldDB" id="A0A0D8XLE8"/>
<protein>
    <submittedName>
        <fullName evidence="2">Uncharacterized protein</fullName>
    </submittedName>
</protein>
<proteinExistence type="predicted"/>
<reference evidence="3" key="2">
    <citation type="journal article" date="2016" name="Sci. Rep.">
        <title>Dictyocaulus viviparus genome, variome and transcriptome elucidate lungworm biology and support future intervention.</title>
        <authorList>
            <person name="McNulty S.N."/>
            <person name="Strube C."/>
            <person name="Rosa B.A."/>
            <person name="Martin J.C."/>
            <person name="Tyagi R."/>
            <person name="Choi Y.J."/>
            <person name="Wang Q."/>
            <person name="Hallsworth Pepin K."/>
            <person name="Zhang X."/>
            <person name="Ozersky P."/>
            <person name="Wilson R.K."/>
            <person name="Sternberg P.W."/>
            <person name="Gasser R.B."/>
            <person name="Mitreva M."/>
        </authorList>
    </citation>
    <scope>NUCLEOTIDE SEQUENCE [LARGE SCALE GENOMIC DNA]</scope>
    <source>
        <strain evidence="3">HannoverDv2000</strain>
    </source>
</reference>
<gene>
    <name evidence="2" type="ORF">DICVIV_09345</name>
</gene>
<evidence type="ECO:0000256" key="1">
    <source>
        <dbReference type="SAM" id="SignalP"/>
    </source>
</evidence>
<keyword evidence="3" id="KW-1185">Reference proteome</keyword>
<reference evidence="2 3" key="1">
    <citation type="submission" date="2013-11" db="EMBL/GenBank/DDBJ databases">
        <title>Draft genome of the bovine lungworm Dictyocaulus viviparus.</title>
        <authorList>
            <person name="Mitreva M."/>
        </authorList>
    </citation>
    <scope>NUCLEOTIDE SEQUENCE [LARGE SCALE GENOMIC DNA]</scope>
    <source>
        <strain evidence="2 3">HannoverDv2000</strain>
    </source>
</reference>